<name>A0A6A6XUW6_9PLEO</name>
<feature type="compositionally biased region" description="Low complexity" evidence="1">
    <location>
        <begin position="66"/>
        <end position="87"/>
    </location>
</feature>
<feature type="compositionally biased region" description="Polar residues" evidence="1">
    <location>
        <begin position="44"/>
        <end position="60"/>
    </location>
</feature>
<evidence type="ECO:0000313" key="3">
    <source>
        <dbReference type="Proteomes" id="UP000799757"/>
    </source>
</evidence>
<feature type="compositionally biased region" description="Gly residues" evidence="1">
    <location>
        <begin position="118"/>
        <end position="128"/>
    </location>
</feature>
<protein>
    <submittedName>
        <fullName evidence="2">Uncharacterized protein</fullName>
    </submittedName>
</protein>
<keyword evidence="3" id="KW-1185">Reference proteome</keyword>
<evidence type="ECO:0000256" key="1">
    <source>
        <dbReference type="SAM" id="MobiDB-lite"/>
    </source>
</evidence>
<organism evidence="2 3">
    <name type="scientific">Melanomma pulvis-pyrius CBS 109.77</name>
    <dbReference type="NCBI Taxonomy" id="1314802"/>
    <lineage>
        <taxon>Eukaryota</taxon>
        <taxon>Fungi</taxon>
        <taxon>Dikarya</taxon>
        <taxon>Ascomycota</taxon>
        <taxon>Pezizomycotina</taxon>
        <taxon>Dothideomycetes</taxon>
        <taxon>Pleosporomycetidae</taxon>
        <taxon>Pleosporales</taxon>
        <taxon>Melanommataceae</taxon>
        <taxon>Melanomma</taxon>
    </lineage>
</organism>
<feature type="region of interest" description="Disordered" evidence="1">
    <location>
        <begin position="44"/>
        <end position="128"/>
    </location>
</feature>
<dbReference type="AlphaFoldDB" id="A0A6A6XUW6"/>
<reference evidence="2" key="1">
    <citation type="journal article" date="2020" name="Stud. Mycol.">
        <title>101 Dothideomycetes genomes: a test case for predicting lifestyles and emergence of pathogens.</title>
        <authorList>
            <person name="Haridas S."/>
            <person name="Albert R."/>
            <person name="Binder M."/>
            <person name="Bloem J."/>
            <person name="Labutti K."/>
            <person name="Salamov A."/>
            <person name="Andreopoulos B."/>
            <person name="Baker S."/>
            <person name="Barry K."/>
            <person name="Bills G."/>
            <person name="Bluhm B."/>
            <person name="Cannon C."/>
            <person name="Castanera R."/>
            <person name="Culley D."/>
            <person name="Daum C."/>
            <person name="Ezra D."/>
            <person name="Gonzalez J."/>
            <person name="Henrissat B."/>
            <person name="Kuo A."/>
            <person name="Liang C."/>
            <person name="Lipzen A."/>
            <person name="Lutzoni F."/>
            <person name="Magnuson J."/>
            <person name="Mondo S."/>
            <person name="Nolan M."/>
            <person name="Ohm R."/>
            <person name="Pangilinan J."/>
            <person name="Park H.-J."/>
            <person name="Ramirez L."/>
            <person name="Alfaro M."/>
            <person name="Sun H."/>
            <person name="Tritt A."/>
            <person name="Yoshinaga Y."/>
            <person name="Zwiers L.-H."/>
            <person name="Turgeon B."/>
            <person name="Goodwin S."/>
            <person name="Spatafora J."/>
            <person name="Crous P."/>
            <person name="Grigoriev I."/>
        </authorList>
    </citation>
    <scope>NUCLEOTIDE SEQUENCE</scope>
    <source>
        <strain evidence="2">CBS 109.77</strain>
    </source>
</reference>
<proteinExistence type="predicted"/>
<feature type="compositionally biased region" description="Polar residues" evidence="1">
    <location>
        <begin position="88"/>
        <end position="113"/>
    </location>
</feature>
<dbReference type="EMBL" id="MU001749">
    <property type="protein sequence ID" value="KAF2800361.1"/>
    <property type="molecule type" value="Genomic_DNA"/>
</dbReference>
<sequence length="128" mass="13399">MGDMTQGYGQSGMVTGGQNNMMPNVQAPYEQQMAGQYPQVSNQQALGSNQMPNPGQQSFGMIQIPNQGQQGMSMNSMSNQGQSGMMNLGQQDTSSSASMPGTQASTPHGSQFTPLGMSGMGVGENYGF</sequence>
<accession>A0A6A6XUW6</accession>
<gene>
    <name evidence="2" type="ORF">K505DRAFT_355811</name>
</gene>
<dbReference type="Proteomes" id="UP000799757">
    <property type="component" value="Unassembled WGS sequence"/>
</dbReference>
<evidence type="ECO:0000313" key="2">
    <source>
        <dbReference type="EMBL" id="KAF2800361.1"/>
    </source>
</evidence>